<name>A0A4Y7TYN4_COPMI</name>
<evidence type="ECO:0000256" key="2">
    <source>
        <dbReference type="SAM" id="Phobius"/>
    </source>
</evidence>
<evidence type="ECO:0000256" key="1">
    <source>
        <dbReference type="SAM" id="MobiDB-lite"/>
    </source>
</evidence>
<sequence length="60" mass="6270">MSPLQRAAPVLFAGAIGIVSGYYIFKPLLASAQQQQAVGPASSATRPEEPSKKPEVKSSI</sequence>
<dbReference type="InterPro" id="IPR057394">
    <property type="entry name" value="PIGBOS1"/>
</dbReference>
<dbReference type="Proteomes" id="UP000298030">
    <property type="component" value="Unassembled WGS sequence"/>
</dbReference>
<keyword evidence="4" id="KW-1185">Reference proteome</keyword>
<organism evidence="3 4">
    <name type="scientific">Coprinellus micaceus</name>
    <name type="common">Glistening ink-cap mushroom</name>
    <name type="synonym">Coprinus micaceus</name>
    <dbReference type="NCBI Taxonomy" id="71717"/>
    <lineage>
        <taxon>Eukaryota</taxon>
        <taxon>Fungi</taxon>
        <taxon>Dikarya</taxon>
        <taxon>Basidiomycota</taxon>
        <taxon>Agaricomycotina</taxon>
        <taxon>Agaricomycetes</taxon>
        <taxon>Agaricomycetidae</taxon>
        <taxon>Agaricales</taxon>
        <taxon>Agaricineae</taxon>
        <taxon>Psathyrellaceae</taxon>
        <taxon>Coprinellus</taxon>
    </lineage>
</organism>
<gene>
    <name evidence="3" type="ORF">FA13DRAFT_1784997</name>
</gene>
<dbReference type="Pfam" id="PF23670">
    <property type="entry name" value="PIGBOS1"/>
    <property type="match status" value="1"/>
</dbReference>
<keyword evidence="2" id="KW-1133">Transmembrane helix</keyword>
<evidence type="ECO:0000313" key="4">
    <source>
        <dbReference type="Proteomes" id="UP000298030"/>
    </source>
</evidence>
<comment type="caution">
    <text evidence="3">The sequence shown here is derived from an EMBL/GenBank/DDBJ whole genome shotgun (WGS) entry which is preliminary data.</text>
</comment>
<dbReference type="AlphaFoldDB" id="A0A4Y7TYN4"/>
<proteinExistence type="predicted"/>
<dbReference type="OrthoDB" id="4093673at2759"/>
<accession>A0A4Y7TYN4</accession>
<evidence type="ECO:0000313" key="3">
    <source>
        <dbReference type="EMBL" id="TEB38689.1"/>
    </source>
</evidence>
<dbReference type="EMBL" id="QPFP01000002">
    <property type="protein sequence ID" value="TEB38689.1"/>
    <property type="molecule type" value="Genomic_DNA"/>
</dbReference>
<keyword evidence="2" id="KW-0812">Transmembrane</keyword>
<feature type="compositionally biased region" description="Basic and acidic residues" evidence="1">
    <location>
        <begin position="46"/>
        <end position="60"/>
    </location>
</feature>
<feature type="compositionally biased region" description="Polar residues" evidence="1">
    <location>
        <begin position="36"/>
        <end position="45"/>
    </location>
</feature>
<feature type="transmembrane region" description="Helical" evidence="2">
    <location>
        <begin position="6"/>
        <end position="25"/>
    </location>
</feature>
<feature type="region of interest" description="Disordered" evidence="1">
    <location>
        <begin position="36"/>
        <end position="60"/>
    </location>
</feature>
<reference evidence="3 4" key="1">
    <citation type="journal article" date="2019" name="Nat. Ecol. Evol.">
        <title>Megaphylogeny resolves global patterns of mushroom evolution.</title>
        <authorList>
            <person name="Varga T."/>
            <person name="Krizsan K."/>
            <person name="Foldi C."/>
            <person name="Dima B."/>
            <person name="Sanchez-Garcia M."/>
            <person name="Sanchez-Ramirez S."/>
            <person name="Szollosi G.J."/>
            <person name="Szarkandi J.G."/>
            <person name="Papp V."/>
            <person name="Albert L."/>
            <person name="Andreopoulos W."/>
            <person name="Angelini C."/>
            <person name="Antonin V."/>
            <person name="Barry K.W."/>
            <person name="Bougher N.L."/>
            <person name="Buchanan P."/>
            <person name="Buyck B."/>
            <person name="Bense V."/>
            <person name="Catcheside P."/>
            <person name="Chovatia M."/>
            <person name="Cooper J."/>
            <person name="Damon W."/>
            <person name="Desjardin D."/>
            <person name="Finy P."/>
            <person name="Geml J."/>
            <person name="Haridas S."/>
            <person name="Hughes K."/>
            <person name="Justo A."/>
            <person name="Karasinski D."/>
            <person name="Kautmanova I."/>
            <person name="Kiss B."/>
            <person name="Kocsube S."/>
            <person name="Kotiranta H."/>
            <person name="LaButti K.M."/>
            <person name="Lechner B.E."/>
            <person name="Liimatainen K."/>
            <person name="Lipzen A."/>
            <person name="Lukacs Z."/>
            <person name="Mihaltcheva S."/>
            <person name="Morgado L.N."/>
            <person name="Niskanen T."/>
            <person name="Noordeloos M.E."/>
            <person name="Ohm R.A."/>
            <person name="Ortiz-Santana B."/>
            <person name="Ovrebo C."/>
            <person name="Racz N."/>
            <person name="Riley R."/>
            <person name="Savchenko A."/>
            <person name="Shiryaev A."/>
            <person name="Soop K."/>
            <person name="Spirin V."/>
            <person name="Szebenyi C."/>
            <person name="Tomsovsky M."/>
            <person name="Tulloss R.E."/>
            <person name="Uehling J."/>
            <person name="Grigoriev I.V."/>
            <person name="Vagvolgyi C."/>
            <person name="Papp T."/>
            <person name="Martin F.M."/>
            <person name="Miettinen O."/>
            <person name="Hibbett D.S."/>
            <person name="Nagy L.G."/>
        </authorList>
    </citation>
    <scope>NUCLEOTIDE SEQUENCE [LARGE SCALE GENOMIC DNA]</scope>
    <source>
        <strain evidence="3 4">FP101781</strain>
    </source>
</reference>
<keyword evidence="2" id="KW-0472">Membrane</keyword>
<protein>
    <submittedName>
        <fullName evidence="3">Uncharacterized protein</fullName>
    </submittedName>
</protein>